<reference evidence="1 2" key="1">
    <citation type="submission" date="2024-09" db="EMBL/GenBank/DDBJ databases">
        <title>Genome sequencing and assembly of Phytophthora oleae, isolate VK10A, causative agent of rot of olive drupes.</title>
        <authorList>
            <person name="Conti Taguali S."/>
            <person name="Riolo M."/>
            <person name="La Spada F."/>
            <person name="Cacciola S.O."/>
            <person name="Dionisio G."/>
        </authorList>
    </citation>
    <scope>NUCLEOTIDE SEQUENCE [LARGE SCALE GENOMIC DNA]</scope>
    <source>
        <strain evidence="1 2">VK10A</strain>
    </source>
</reference>
<dbReference type="Proteomes" id="UP001632037">
    <property type="component" value="Unassembled WGS sequence"/>
</dbReference>
<evidence type="ECO:0000313" key="2">
    <source>
        <dbReference type="Proteomes" id="UP001632037"/>
    </source>
</evidence>
<comment type="caution">
    <text evidence="1">The sequence shown here is derived from an EMBL/GenBank/DDBJ whole genome shotgun (WGS) entry which is preliminary data.</text>
</comment>
<dbReference type="InterPro" id="IPR039231">
    <property type="entry name" value="TPGS2"/>
</dbReference>
<dbReference type="AlphaFoldDB" id="A0ABD3G607"/>
<proteinExistence type="predicted"/>
<accession>A0ABD3G607</accession>
<evidence type="ECO:0000313" key="1">
    <source>
        <dbReference type="EMBL" id="KAL3674610.1"/>
    </source>
</evidence>
<dbReference type="PANTHER" id="PTHR31854:SF2">
    <property type="entry name" value="TUBULIN POLYGLUTAMYLASE COMPLEX SUBUNIT 2"/>
    <property type="match status" value="1"/>
</dbReference>
<organism evidence="1 2">
    <name type="scientific">Phytophthora oleae</name>
    <dbReference type="NCBI Taxonomy" id="2107226"/>
    <lineage>
        <taxon>Eukaryota</taxon>
        <taxon>Sar</taxon>
        <taxon>Stramenopiles</taxon>
        <taxon>Oomycota</taxon>
        <taxon>Peronosporomycetes</taxon>
        <taxon>Peronosporales</taxon>
        <taxon>Peronosporaceae</taxon>
        <taxon>Phytophthora</taxon>
    </lineage>
</organism>
<gene>
    <name evidence="1" type="ORF">V7S43_000553</name>
</gene>
<dbReference type="PANTHER" id="PTHR31854">
    <property type="entry name" value="TUBULIN POLYGLUTAMYLASE COMPLEX SUBUNIT 2"/>
    <property type="match status" value="1"/>
</dbReference>
<evidence type="ECO:0008006" key="3">
    <source>
        <dbReference type="Google" id="ProtNLM"/>
    </source>
</evidence>
<dbReference type="EMBL" id="JBIMZQ010000001">
    <property type="protein sequence ID" value="KAL3674610.1"/>
    <property type="molecule type" value="Genomic_DNA"/>
</dbReference>
<protein>
    <recommendedName>
        <fullName evidence="3">Knr4/Smi1-like domain-containing protein</fullName>
    </recommendedName>
</protein>
<sequence length="208" mass="24512">MQHLDAISLGVFSYLQAHERVSRVKAKPFVGASQIELRLWEQKNSPYMLPDDVKRFYSTTNGLSVQWFAPFRVGHFSLNSLQNLQRLSIKDLPSRCRSVDQHRLDLRKISHQELIGFCLEASPKYGTVALVYLDEEPQVWFKDLRGSWSFLAETFTNYYRMMLTHLGIISWQTIFSDSGVDPMRKVLYNSFYYDWYARLTCFLWVMNL</sequence>
<name>A0ABD3G607_9STRA</name>
<keyword evidence="2" id="KW-1185">Reference proteome</keyword>